<protein>
    <submittedName>
        <fullName evidence="11">Mechanosensitive ion channel protein MscS</fullName>
    </submittedName>
</protein>
<dbReference type="Pfam" id="PF21082">
    <property type="entry name" value="MS_channel_3rd"/>
    <property type="match status" value="1"/>
</dbReference>
<dbReference type="SUPFAM" id="SSF50182">
    <property type="entry name" value="Sm-like ribonucleoproteins"/>
    <property type="match status" value="1"/>
</dbReference>
<comment type="similarity">
    <text evidence="2">Belongs to the MscS (TC 1.A.23) family.</text>
</comment>
<feature type="transmembrane region" description="Helical" evidence="7">
    <location>
        <begin position="55"/>
        <end position="80"/>
    </location>
</feature>
<dbReference type="InterPro" id="IPR006685">
    <property type="entry name" value="MscS_channel_2nd"/>
</dbReference>
<comment type="subcellular location">
    <subcellularLocation>
        <location evidence="1">Cell membrane</location>
        <topology evidence="1">Multi-pass membrane protein</topology>
    </subcellularLocation>
</comment>
<gene>
    <name evidence="11" type="ORF">VI33_02255</name>
</gene>
<evidence type="ECO:0000259" key="10">
    <source>
        <dbReference type="Pfam" id="PF21088"/>
    </source>
</evidence>
<dbReference type="Pfam" id="PF21088">
    <property type="entry name" value="MS_channel_1st"/>
    <property type="match status" value="1"/>
</dbReference>
<proteinExistence type="inferred from homology"/>
<feature type="transmembrane region" description="Helical" evidence="7">
    <location>
        <begin position="120"/>
        <end position="141"/>
    </location>
</feature>
<dbReference type="InterPro" id="IPR010920">
    <property type="entry name" value="LSM_dom_sf"/>
</dbReference>
<evidence type="ECO:0000256" key="5">
    <source>
        <dbReference type="ARBA" id="ARBA00022989"/>
    </source>
</evidence>
<dbReference type="GO" id="GO:0008381">
    <property type="term" value="F:mechanosensitive monoatomic ion channel activity"/>
    <property type="evidence" value="ECO:0007669"/>
    <property type="project" value="UniProtKB-ARBA"/>
</dbReference>
<organism evidence="11 12">
    <name type="scientific">Methylophilales bacterium MBRS-H7</name>
    <dbReference type="NCBI Taxonomy" id="1623450"/>
    <lineage>
        <taxon>Bacteria</taxon>
        <taxon>Pseudomonadati</taxon>
        <taxon>Pseudomonadota</taxon>
        <taxon>Betaproteobacteria</taxon>
        <taxon>Nitrosomonadales</taxon>
        <taxon>OM43 clade</taxon>
    </lineage>
</organism>
<dbReference type="InterPro" id="IPR049278">
    <property type="entry name" value="MS_channel_C"/>
</dbReference>
<dbReference type="InterPro" id="IPR023408">
    <property type="entry name" value="MscS_beta-dom_sf"/>
</dbReference>
<feature type="domain" description="Mechanosensitive ion channel transmembrane helices 2/3" evidence="10">
    <location>
        <begin position="202"/>
        <end position="243"/>
    </location>
</feature>
<evidence type="ECO:0000259" key="8">
    <source>
        <dbReference type="Pfam" id="PF00924"/>
    </source>
</evidence>
<dbReference type="GO" id="GO:0005886">
    <property type="term" value="C:plasma membrane"/>
    <property type="evidence" value="ECO:0007669"/>
    <property type="project" value="UniProtKB-SubCell"/>
</dbReference>
<dbReference type="PANTHER" id="PTHR30347">
    <property type="entry name" value="POTASSIUM CHANNEL RELATED"/>
    <property type="match status" value="1"/>
</dbReference>
<dbReference type="PANTHER" id="PTHR30347:SF1">
    <property type="entry name" value="MECHANOSENSITIVE CHANNEL MSCK"/>
    <property type="match status" value="1"/>
</dbReference>
<feature type="domain" description="Mechanosensitive ion channel MscS" evidence="8">
    <location>
        <begin position="244"/>
        <end position="310"/>
    </location>
</feature>
<feature type="transmembrane region" description="Helical" evidence="7">
    <location>
        <begin position="203"/>
        <end position="227"/>
    </location>
</feature>
<keyword evidence="4 7" id="KW-0812">Transmembrane</keyword>
<evidence type="ECO:0000256" key="3">
    <source>
        <dbReference type="ARBA" id="ARBA00022475"/>
    </source>
</evidence>
<accession>A0A0H4J1C7</accession>
<dbReference type="Gene3D" id="1.10.287.1260">
    <property type="match status" value="1"/>
</dbReference>
<keyword evidence="12" id="KW-1185">Reference proteome</keyword>
<reference evidence="11 12" key="1">
    <citation type="submission" date="2015-03" db="EMBL/GenBank/DDBJ databases">
        <title>Comparative analysis of the OM43 clade including a novel species from Red Sea uncovers genomic and metabolic diversity among marine methylotrophs.</title>
        <authorList>
            <person name="Jimenez-Infante F."/>
            <person name="Ngugi D.K."/>
            <person name="Vinu M."/>
            <person name="Alam I."/>
            <person name="Kamau A."/>
            <person name="Blom J."/>
            <person name="Bajic V.B."/>
            <person name="Stingl U."/>
        </authorList>
    </citation>
    <scope>NUCLEOTIDE SEQUENCE [LARGE SCALE GENOMIC DNA]</scope>
    <source>
        <strain evidence="11 12">MBRSH7</strain>
    </source>
</reference>
<dbReference type="Gene3D" id="3.30.70.100">
    <property type="match status" value="1"/>
</dbReference>
<evidence type="ECO:0000256" key="6">
    <source>
        <dbReference type="ARBA" id="ARBA00023136"/>
    </source>
</evidence>
<feature type="transmembrane region" description="Helical" evidence="7">
    <location>
        <begin position="86"/>
        <end position="108"/>
    </location>
</feature>
<dbReference type="SUPFAM" id="SSF82861">
    <property type="entry name" value="Mechanosensitive channel protein MscS (YggB), transmembrane region"/>
    <property type="match status" value="1"/>
</dbReference>
<dbReference type="InterPro" id="IPR052702">
    <property type="entry name" value="MscS-like_channel"/>
</dbReference>
<dbReference type="InterPro" id="IPR049142">
    <property type="entry name" value="MS_channel_1st"/>
</dbReference>
<evidence type="ECO:0000256" key="4">
    <source>
        <dbReference type="ARBA" id="ARBA00022692"/>
    </source>
</evidence>
<evidence type="ECO:0000256" key="2">
    <source>
        <dbReference type="ARBA" id="ARBA00008017"/>
    </source>
</evidence>
<sequence length="418" mass="47423">MNFQLSSFDDYLNFYSLIELLILLASILISYYFVADNLKKFVSNKAKSKILKDGLTRILFPLCAVVIIGIAQTITSLFFYQGLLLLGQKILIALLIIRASVYLVRYLTNQNSIIRSFESIISITIWILFLLQISGILPQIIDALEDITFKIGAQKLSLLLMIQAIFAIFLAILIAMTICRFFENKLLKKSQLDPNARVMIGKVFRIFLYFIAVVVSLSSFGINLTFLSVLGGAFGVGLAFGLQNIASNYITGFIILMDKSIHIGDVLTIDGHYGIVTLIRSRYTVLKKLDGVEVIIPNEKLMSQNIINHSLSDRKARIVADVQIGYNSSVDQAFEIMLDAAKKEKRVLKDPSPKVYLMGFGESGIDLKMTFYIEDPEEGSWELRSNVYRKIWRKFKEEGIEIPYPYRNIEIINNKEEK</sequence>
<keyword evidence="5 7" id="KW-1133">Transmembrane helix</keyword>
<evidence type="ECO:0000256" key="1">
    <source>
        <dbReference type="ARBA" id="ARBA00004651"/>
    </source>
</evidence>
<evidence type="ECO:0000256" key="7">
    <source>
        <dbReference type="SAM" id="Phobius"/>
    </source>
</evidence>
<dbReference type="Proteomes" id="UP000066549">
    <property type="component" value="Chromosome"/>
</dbReference>
<keyword evidence="6 7" id="KW-0472">Membrane</keyword>
<dbReference type="SUPFAM" id="SSF82689">
    <property type="entry name" value="Mechanosensitive channel protein MscS (YggB), C-terminal domain"/>
    <property type="match status" value="1"/>
</dbReference>
<evidence type="ECO:0000313" key="12">
    <source>
        <dbReference type="Proteomes" id="UP000066549"/>
    </source>
</evidence>
<evidence type="ECO:0000259" key="9">
    <source>
        <dbReference type="Pfam" id="PF21082"/>
    </source>
</evidence>
<feature type="transmembrane region" description="Helical" evidence="7">
    <location>
        <begin position="233"/>
        <end position="256"/>
    </location>
</feature>
<feature type="domain" description="Mechanosensitive ion channel MscS C-terminal" evidence="9">
    <location>
        <begin position="318"/>
        <end position="402"/>
    </location>
</feature>
<dbReference type="AlphaFoldDB" id="A0A0H4J1C7"/>
<name>A0A0H4J1C7_9PROT</name>
<dbReference type="EMBL" id="CP011002">
    <property type="protein sequence ID" value="AKO65588.1"/>
    <property type="molecule type" value="Genomic_DNA"/>
</dbReference>
<evidence type="ECO:0000313" key="11">
    <source>
        <dbReference type="EMBL" id="AKO65588.1"/>
    </source>
</evidence>
<dbReference type="Pfam" id="PF00924">
    <property type="entry name" value="MS_channel_2nd"/>
    <property type="match status" value="1"/>
</dbReference>
<dbReference type="Gene3D" id="2.30.30.60">
    <property type="match status" value="1"/>
</dbReference>
<keyword evidence="3" id="KW-1003">Cell membrane</keyword>
<dbReference type="OrthoDB" id="9809206at2"/>
<feature type="transmembrane region" description="Helical" evidence="7">
    <location>
        <begin position="12"/>
        <end position="34"/>
    </location>
</feature>
<feature type="transmembrane region" description="Helical" evidence="7">
    <location>
        <begin position="161"/>
        <end position="182"/>
    </location>
</feature>
<dbReference type="InterPro" id="IPR011066">
    <property type="entry name" value="MscS_channel_C_sf"/>
</dbReference>
<dbReference type="InterPro" id="IPR011014">
    <property type="entry name" value="MscS_channel_TM-2"/>
</dbReference>